<dbReference type="InterPro" id="IPR018062">
    <property type="entry name" value="HTH_AraC-typ_CS"/>
</dbReference>
<dbReference type="InterPro" id="IPR009057">
    <property type="entry name" value="Homeodomain-like_sf"/>
</dbReference>
<dbReference type="Pfam" id="PF12833">
    <property type="entry name" value="HTH_18"/>
    <property type="match status" value="1"/>
</dbReference>
<protein>
    <submittedName>
        <fullName evidence="6">Helix-turn-helix transcriptional regulator</fullName>
    </submittedName>
</protein>
<sequence>MGESVTRRLLRVKDAIDRDLTRAWRTEDLAGIALVSPTHFRRIFRATFGESPRAYLYRRRIGRAKILLRTTDTNVTEIALRVGYASLGTFTRTFQRLTRETPLQHRARGPLPPVPSCVIREVVRPRGEAGTTAPRGPRATDRDGLAGVEEDGRSGEAAGADRS</sequence>
<dbReference type="InterPro" id="IPR050204">
    <property type="entry name" value="AraC_XylS_family_regulators"/>
</dbReference>
<dbReference type="InterPro" id="IPR020449">
    <property type="entry name" value="Tscrpt_reg_AraC-type_HTH"/>
</dbReference>
<evidence type="ECO:0000313" key="7">
    <source>
        <dbReference type="Proteomes" id="UP000823823"/>
    </source>
</evidence>
<feature type="domain" description="HTH araC/xylS-type" evidence="5">
    <location>
        <begin position="10"/>
        <end position="108"/>
    </location>
</feature>
<dbReference type="SUPFAM" id="SSF46689">
    <property type="entry name" value="Homeodomain-like"/>
    <property type="match status" value="2"/>
</dbReference>
<dbReference type="Proteomes" id="UP000823823">
    <property type="component" value="Unassembled WGS sequence"/>
</dbReference>
<evidence type="ECO:0000256" key="3">
    <source>
        <dbReference type="ARBA" id="ARBA00023163"/>
    </source>
</evidence>
<organism evidence="6 7">
    <name type="scientific">Candidatus Brachybacterium merdavium</name>
    <dbReference type="NCBI Taxonomy" id="2838513"/>
    <lineage>
        <taxon>Bacteria</taxon>
        <taxon>Bacillati</taxon>
        <taxon>Actinomycetota</taxon>
        <taxon>Actinomycetes</taxon>
        <taxon>Micrococcales</taxon>
        <taxon>Dermabacteraceae</taxon>
        <taxon>Brachybacterium</taxon>
    </lineage>
</organism>
<feature type="region of interest" description="Disordered" evidence="4">
    <location>
        <begin position="125"/>
        <end position="163"/>
    </location>
</feature>
<keyword evidence="1" id="KW-0805">Transcription regulation</keyword>
<dbReference type="PROSITE" id="PS01124">
    <property type="entry name" value="HTH_ARAC_FAMILY_2"/>
    <property type="match status" value="1"/>
</dbReference>
<dbReference type="GO" id="GO:0043565">
    <property type="term" value="F:sequence-specific DNA binding"/>
    <property type="evidence" value="ECO:0007669"/>
    <property type="project" value="InterPro"/>
</dbReference>
<dbReference type="AlphaFoldDB" id="A0A9D2LAN5"/>
<reference evidence="6" key="2">
    <citation type="submission" date="2021-04" db="EMBL/GenBank/DDBJ databases">
        <authorList>
            <person name="Gilroy R."/>
        </authorList>
    </citation>
    <scope>NUCLEOTIDE SEQUENCE</scope>
    <source>
        <strain evidence="6">ChiHjej13B12-24818</strain>
    </source>
</reference>
<proteinExistence type="predicted"/>
<dbReference type="InterPro" id="IPR018060">
    <property type="entry name" value="HTH_AraC"/>
</dbReference>
<dbReference type="PRINTS" id="PR00032">
    <property type="entry name" value="HTHARAC"/>
</dbReference>
<evidence type="ECO:0000259" key="5">
    <source>
        <dbReference type="PROSITE" id="PS01124"/>
    </source>
</evidence>
<evidence type="ECO:0000256" key="2">
    <source>
        <dbReference type="ARBA" id="ARBA00023125"/>
    </source>
</evidence>
<accession>A0A9D2LAN5</accession>
<dbReference type="PANTHER" id="PTHR46796">
    <property type="entry name" value="HTH-TYPE TRANSCRIPTIONAL ACTIVATOR RHAS-RELATED"/>
    <property type="match status" value="1"/>
</dbReference>
<evidence type="ECO:0000256" key="4">
    <source>
        <dbReference type="SAM" id="MobiDB-lite"/>
    </source>
</evidence>
<dbReference type="SMART" id="SM00342">
    <property type="entry name" value="HTH_ARAC"/>
    <property type="match status" value="1"/>
</dbReference>
<dbReference type="EMBL" id="DWZH01000007">
    <property type="protein sequence ID" value="HJB09018.1"/>
    <property type="molecule type" value="Genomic_DNA"/>
</dbReference>
<dbReference type="GO" id="GO:0003700">
    <property type="term" value="F:DNA-binding transcription factor activity"/>
    <property type="evidence" value="ECO:0007669"/>
    <property type="project" value="InterPro"/>
</dbReference>
<dbReference type="Gene3D" id="1.10.10.60">
    <property type="entry name" value="Homeodomain-like"/>
    <property type="match status" value="1"/>
</dbReference>
<keyword evidence="3" id="KW-0804">Transcription</keyword>
<keyword evidence="2" id="KW-0238">DNA-binding</keyword>
<evidence type="ECO:0000256" key="1">
    <source>
        <dbReference type="ARBA" id="ARBA00023015"/>
    </source>
</evidence>
<name>A0A9D2LAN5_9MICO</name>
<dbReference type="PROSITE" id="PS00041">
    <property type="entry name" value="HTH_ARAC_FAMILY_1"/>
    <property type="match status" value="1"/>
</dbReference>
<evidence type="ECO:0000313" key="6">
    <source>
        <dbReference type="EMBL" id="HJB09018.1"/>
    </source>
</evidence>
<feature type="compositionally biased region" description="Basic and acidic residues" evidence="4">
    <location>
        <begin position="138"/>
        <end position="163"/>
    </location>
</feature>
<reference evidence="6" key="1">
    <citation type="journal article" date="2021" name="PeerJ">
        <title>Extensive microbial diversity within the chicken gut microbiome revealed by metagenomics and culture.</title>
        <authorList>
            <person name="Gilroy R."/>
            <person name="Ravi A."/>
            <person name="Getino M."/>
            <person name="Pursley I."/>
            <person name="Horton D.L."/>
            <person name="Alikhan N.F."/>
            <person name="Baker D."/>
            <person name="Gharbi K."/>
            <person name="Hall N."/>
            <person name="Watson M."/>
            <person name="Adriaenssens E.M."/>
            <person name="Foster-Nyarko E."/>
            <person name="Jarju S."/>
            <person name="Secka A."/>
            <person name="Antonio M."/>
            <person name="Oren A."/>
            <person name="Chaudhuri R.R."/>
            <person name="La Ragione R."/>
            <person name="Hildebrand F."/>
            <person name="Pallen M.J."/>
        </authorList>
    </citation>
    <scope>NUCLEOTIDE SEQUENCE</scope>
    <source>
        <strain evidence="6">ChiHjej13B12-24818</strain>
    </source>
</reference>
<gene>
    <name evidence="6" type="ORF">H9786_00575</name>
</gene>
<comment type="caution">
    <text evidence="6">The sequence shown here is derived from an EMBL/GenBank/DDBJ whole genome shotgun (WGS) entry which is preliminary data.</text>
</comment>